<proteinExistence type="predicted"/>
<dbReference type="Proteomes" id="UP000635071">
    <property type="component" value="Unassembled WGS sequence"/>
</dbReference>
<evidence type="ECO:0000256" key="1">
    <source>
        <dbReference type="SAM" id="Phobius"/>
    </source>
</evidence>
<dbReference type="RefSeq" id="WP_188762998.1">
    <property type="nucleotide sequence ID" value="NZ_BMJM01000007.1"/>
</dbReference>
<protein>
    <submittedName>
        <fullName evidence="2">Uncharacterized protein</fullName>
    </submittedName>
</protein>
<dbReference type="AlphaFoldDB" id="A0A917E8F1"/>
<keyword evidence="3" id="KW-1185">Reference proteome</keyword>
<evidence type="ECO:0000313" key="3">
    <source>
        <dbReference type="Proteomes" id="UP000635071"/>
    </source>
</evidence>
<keyword evidence="1" id="KW-0472">Membrane</keyword>
<evidence type="ECO:0000313" key="2">
    <source>
        <dbReference type="EMBL" id="GGE15117.1"/>
    </source>
</evidence>
<dbReference type="EMBL" id="BMJM01000007">
    <property type="protein sequence ID" value="GGE15117.1"/>
    <property type="molecule type" value="Genomic_DNA"/>
</dbReference>
<feature type="transmembrane region" description="Helical" evidence="1">
    <location>
        <begin position="21"/>
        <end position="42"/>
    </location>
</feature>
<accession>A0A917E8F1</accession>
<keyword evidence="1" id="KW-1133">Transmembrane helix</keyword>
<sequence>MAEYENRDGRVGETRKSSAPGWLLAIIIIVALVIAAFAFGLINIDQTKNAALPDVKVETTGGQAPAFDVDTADVNVGTKETTIEVPTVSVDKAKDAK</sequence>
<name>A0A917E8F1_9SPHN</name>
<comment type="caution">
    <text evidence="2">The sequence shown here is derived from an EMBL/GenBank/DDBJ whole genome shotgun (WGS) entry which is preliminary data.</text>
</comment>
<reference evidence="2" key="2">
    <citation type="submission" date="2020-09" db="EMBL/GenBank/DDBJ databases">
        <authorList>
            <person name="Sun Q."/>
            <person name="Zhou Y."/>
        </authorList>
    </citation>
    <scope>NUCLEOTIDE SEQUENCE</scope>
    <source>
        <strain evidence="2">CGMCC 1.15519</strain>
    </source>
</reference>
<organism evidence="2 3">
    <name type="scientific">Sandarakinorhabdus glacialis</name>
    <dbReference type="NCBI Taxonomy" id="1614636"/>
    <lineage>
        <taxon>Bacteria</taxon>
        <taxon>Pseudomonadati</taxon>
        <taxon>Pseudomonadota</taxon>
        <taxon>Alphaproteobacteria</taxon>
        <taxon>Sphingomonadales</taxon>
        <taxon>Sphingosinicellaceae</taxon>
        <taxon>Sandarakinorhabdus</taxon>
    </lineage>
</organism>
<keyword evidence="1" id="KW-0812">Transmembrane</keyword>
<reference evidence="2" key="1">
    <citation type="journal article" date="2014" name="Int. J. Syst. Evol. Microbiol.">
        <title>Complete genome sequence of Corynebacterium casei LMG S-19264T (=DSM 44701T), isolated from a smear-ripened cheese.</title>
        <authorList>
            <consortium name="US DOE Joint Genome Institute (JGI-PGF)"/>
            <person name="Walter F."/>
            <person name="Albersmeier A."/>
            <person name="Kalinowski J."/>
            <person name="Ruckert C."/>
        </authorList>
    </citation>
    <scope>NUCLEOTIDE SEQUENCE</scope>
    <source>
        <strain evidence="2">CGMCC 1.15519</strain>
    </source>
</reference>
<gene>
    <name evidence="2" type="ORF">GCM10011529_21880</name>
</gene>